<dbReference type="AlphaFoldDB" id="A0A8T2WG35"/>
<feature type="compositionally biased region" description="Polar residues" evidence="1">
    <location>
        <begin position="223"/>
        <end position="232"/>
    </location>
</feature>
<dbReference type="Pfam" id="PF02212">
    <property type="entry name" value="GED"/>
    <property type="match status" value="1"/>
</dbReference>
<dbReference type="GO" id="GO:0005525">
    <property type="term" value="F:GTP binding"/>
    <property type="evidence" value="ECO:0007669"/>
    <property type="project" value="InterPro"/>
</dbReference>
<dbReference type="PROSITE" id="PS50003">
    <property type="entry name" value="PH_DOMAIN"/>
    <property type="match status" value="1"/>
</dbReference>
<feature type="compositionally biased region" description="Low complexity" evidence="1">
    <location>
        <begin position="208"/>
        <end position="222"/>
    </location>
</feature>
<feature type="compositionally biased region" description="Low complexity" evidence="1">
    <location>
        <begin position="272"/>
        <end position="288"/>
    </location>
</feature>
<dbReference type="Proteomes" id="UP000807159">
    <property type="component" value="Chromosome 19"/>
</dbReference>
<accession>A0A8T2WG35</accession>
<proteinExistence type="predicted"/>
<dbReference type="InterPro" id="IPR001849">
    <property type="entry name" value="PH_domain"/>
</dbReference>
<dbReference type="SMART" id="SM00302">
    <property type="entry name" value="GED"/>
    <property type="match status" value="1"/>
</dbReference>
<dbReference type="InterPro" id="IPR003130">
    <property type="entry name" value="GED"/>
</dbReference>
<dbReference type="EMBL" id="JACEGQ020000019">
    <property type="protein sequence ID" value="KAH8480429.1"/>
    <property type="molecule type" value="Genomic_DNA"/>
</dbReference>
<dbReference type="PANTHER" id="PTHR44137:SF57">
    <property type="entry name" value="CHAPERONE DNAJ-DOMAIN PROTEIN"/>
    <property type="match status" value="1"/>
</dbReference>
<feature type="region of interest" description="Disordered" evidence="1">
    <location>
        <begin position="77"/>
        <end position="106"/>
    </location>
</feature>
<feature type="compositionally biased region" description="Polar residues" evidence="1">
    <location>
        <begin position="252"/>
        <end position="262"/>
    </location>
</feature>
<feature type="region of interest" description="Disordered" evidence="1">
    <location>
        <begin position="208"/>
        <end position="301"/>
    </location>
</feature>
<feature type="compositionally biased region" description="Basic and acidic residues" evidence="1">
    <location>
        <begin position="13"/>
        <end position="24"/>
    </location>
</feature>
<feature type="domain" description="PH" evidence="2">
    <location>
        <begin position="1"/>
        <end position="75"/>
    </location>
</feature>
<evidence type="ECO:0000259" key="3">
    <source>
        <dbReference type="PROSITE" id="PS51388"/>
    </source>
</evidence>
<dbReference type="Gene3D" id="1.10.287.110">
    <property type="entry name" value="DnaJ domain"/>
    <property type="match status" value="1"/>
</dbReference>
<gene>
    <name evidence="4" type="ORF">H0E87_030621</name>
</gene>
<dbReference type="GO" id="GO:0003924">
    <property type="term" value="F:GTPase activity"/>
    <property type="evidence" value="ECO:0007669"/>
    <property type="project" value="InterPro"/>
</dbReference>
<feature type="non-terminal residue" evidence="4">
    <location>
        <position position="1"/>
    </location>
</feature>
<evidence type="ECO:0000313" key="4">
    <source>
        <dbReference type="EMBL" id="KAH8480429.1"/>
    </source>
</evidence>
<dbReference type="PANTHER" id="PTHR44137">
    <property type="entry name" value="BNAC03G44070D PROTEIN"/>
    <property type="match status" value="1"/>
</dbReference>
<dbReference type="PROSITE" id="PS51388">
    <property type="entry name" value="GED"/>
    <property type="match status" value="1"/>
</dbReference>
<protein>
    <submittedName>
        <fullName evidence="4">Uncharacterized protein</fullName>
    </submittedName>
</protein>
<dbReference type="Gene3D" id="1.20.120.1240">
    <property type="entry name" value="Dynamin, middle domain"/>
    <property type="match status" value="1"/>
</dbReference>
<organism evidence="4 5">
    <name type="scientific">Populus deltoides</name>
    <name type="common">Eastern poplar</name>
    <name type="synonym">Eastern cottonwood</name>
    <dbReference type="NCBI Taxonomy" id="3696"/>
    <lineage>
        <taxon>Eukaryota</taxon>
        <taxon>Viridiplantae</taxon>
        <taxon>Streptophyta</taxon>
        <taxon>Embryophyta</taxon>
        <taxon>Tracheophyta</taxon>
        <taxon>Spermatophyta</taxon>
        <taxon>Magnoliopsida</taxon>
        <taxon>eudicotyledons</taxon>
        <taxon>Gunneridae</taxon>
        <taxon>Pentapetalae</taxon>
        <taxon>rosids</taxon>
        <taxon>fabids</taxon>
        <taxon>Malpighiales</taxon>
        <taxon>Salicaceae</taxon>
        <taxon>Saliceae</taxon>
        <taxon>Populus</taxon>
    </lineage>
</organism>
<name>A0A8T2WG35_POPDE</name>
<evidence type="ECO:0000259" key="2">
    <source>
        <dbReference type="PROSITE" id="PS50003"/>
    </source>
</evidence>
<dbReference type="FunFam" id="1.20.120.1240:FF:000017">
    <property type="entry name" value="Dynamin-2A"/>
    <property type="match status" value="1"/>
</dbReference>
<feature type="region of interest" description="Disordered" evidence="1">
    <location>
        <begin position="1"/>
        <end position="31"/>
    </location>
</feature>
<evidence type="ECO:0000313" key="5">
    <source>
        <dbReference type="Proteomes" id="UP000807159"/>
    </source>
</evidence>
<reference evidence="4" key="1">
    <citation type="journal article" date="2021" name="J. Hered.">
        <title>Genome Assembly of Salicaceae Populus deltoides (Eastern Cottonwood) I-69 Based on Nanopore Sequencing and Hi-C Technologies.</title>
        <authorList>
            <person name="Bai S."/>
            <person name="Wu H."/>
            <person name="Zhang J."/>
            <person name="Pan Z."/>
            <person name="Zhao W."/>
            <person name="Li Z."/>
            <person name="Tong C."/>
        </authorList>
    </citation>
    <scope>NUCLEOTIDE SEQUENCE</scope>
    <source>
        <tissue evidence="4">Leaf</tissue>
    </source>
</reference>
<dbReference type="SUPFAM" id="SSF46565">
    <property type="entry name" value="Chaperone J-domain"/>
    <property type="match status" value="2"/>
</dbReference>
<feature type="domain" description="GED" evidence="3">
    <location>
        <begin position="116"/>
        <end position="209"/>
    </location>
</feature>
<dbReference type="InterPro" id="IPR020850">
    <property type="entry name" value="GED_dom"/>
</dbReference>
<evidence type="ECO:0000256" key="1">
    <source>
        <dbReference type="SAM" id="MobiDB-lite"/>
    </source>
</evidence>
<dbReference type="InterPro" id="IPR036869">
    <property type="entry name" value="J_dom_sf"/>
</dbReference>
<comment type="caution">
    <text evidence="4">The sequence shown here is derived from an EMBL/GenBank/DDBJ whole genome shotgun (WGS) entry which is preliminary data.</text>
</comment>
<sequence>ECNIEEVPDEEERPSKSSKDKKVNGPDTKAPSLVFKVTSKVPYKTVLKAHSAVILKAESMADKVEWINKILKIAQPSKGGKMRGVSPEGGPAMRHSLSDGSLDTMARRPADPEEELRWMSQEVRGYVEAVLNSLAANVPKAVVLCQVEKAKEDMLNQLYSSISAQSTARIEELLQEDQNVKRRRERYQKQSSLLSKLTRQLSIHDNRAAAASSWSSGDGAESTTPSPRTNGSAGDDWRSAFDAAANGPLDIGSSSRPASNGHSRYYGNGDVSTGSNSSSRRTPSRTPNRFPPAPPQSGSSAVKMTDVMLGFAEEQFLGKRFGAAYDTAMNSLTGDTDWHCVLGIKDRRASRKEIIPSFCENLKLVHPDYNPSSAARGAYELISNALMALLGDSRNVVEILLDSAESEFLQNKFKEAYDAAKIALLVDPSFGNGCVHRCVAAYRVHAATLLKKRYGEINWYNVLGVDYYWEPEETILSRFCRMGKLICSDDDNDYSVAAKLAYQIISRAVEVLVDSESRAGFHRRWGLKPLPCAKMEMR</sequence>
<keyword evidence="5" id="KW-1185">Reference proteome</keyword>
<feature type="compositionally biased region" description="Acidic residues" evidence="1">
    <location>
        <begin position="1"/>
        <end position="12"/>
    </location>
</feature>